<sequence>MTTLSSLKHHRPAPLVGISASFKQLTDRLARTLLTALLIGLFWLPGLFFNPALALPLKAATVSETMAPQVVNDSPEDARTSALVACLPTVLSQPSLKRALSEMGNDQLERVLNLKAAPKLSEAEVALESCLTRQAS</sequence>
<dbReference type="RefSeq" id="WP_106256666.1">
    <property type="nucleotide sequence ID" value="NZ_CAWNSW010000066.1"/>
</dbReference>
<dbReference type="AlphaFoldDB" id="A0A2T1E7K6"/>
<keyword evidence="1" id="KW-1133">Transmembrane helix</keyword>
<proteinExistence type="predicted"/>
<dbReference type="Proteomes" id="UP000239576">
    <property type="component" value="Unassembled WGS sequence"/>
</dbReference>
<reference evidence="3" key="1">
    <citation type="submission" date="2018-02" db="EMBL/GenBank/DDBJ databases">
        <authorList>
            <person name="Moore K."/>
            <person name="Momper L."/>
        </authorList>
    </citation>
    <scope>NUCLEOTIDE SEQUENCE [LARGE SCALE GENOMIC DNA]</scope>
    <source>
        <strain evidence="3">ULC18</strain>
    </source>
</reference>
<reference evidence="2 3" key="2">
    <citation type="submission" date="2018-03" db="EMBL/GenBank/DDBJ databases">
        <title>The ancient ancestry and fast evolution of plastids.</title>
        <authorList>
            <person name="Moore K.R."/>
            <person name="Magnabosco C."/>
            <person name="Momper L."/>
            <person name="Gold D.A."/>
            <person name="Bosak T."/>
            <person name="Fournier G.P."/>
        </authorList>
    </citation>
    <scope>NUCLEOTIDE SEQUENCE [LARGE SCALE GENOMIC DNA]</scope>
    <source>
        <strain evidence="2 3">ULC18</strain>
    </source>
</reference>
<accession>A0A2T1E7K6</accession>
<keyword evidence="1" id="KW-0472">Membrane</keyword>
<protein>
    <submittedName>
        <fullName evidence="2">Uncharacterized protein</fullName>
    </submittedName>
</protein>
<evidence type="ECO:0000313" key="2">
    <source>
        <dbReference type="EMBL" id="PSB28708.1"/>
    </source>
</evidence>
<name>A0A2T1E7K6_9CYAN</name>
<comment type="caution">
    <text evidence="2">The sequence shown here is derived from an EMBL/GenBank/DDBJ whole genome shotgun (WGS) entry which is preliminary data.</text>
</comment>
<gene>
    <name evidence="2" type="ORF">C7B82_12695</name>
</gene>
<evidence type="ECO:0000313" key="3">
    <source>
        <dbReference type="Proteomes" id="UP000239576"/>
    </source>
</evidence>
<dbReference type="EMBL" id="PVWK01000075">
    <property type="protein sequence ID" value="PSB28708.1"/>
    <property type="molecule type" value="Genomic_DNA"/>
</dbReference>
<feature type="transmembrane region" description="Helical" evidence="1">
    <location>
        <begin position="29"/>
        <end position="49"/>
    </location>
</feature>
<organism evidence="2 3">
    <name type="scientific">Stenomitos frigidus ULC18</name>
    <dbReference type="NCBI Taxonomy" id="2107698"/>
    <lineage>
        <taxon>Bacteria</taxon>
        <taxon>Bacillati</taxon>
        <taxon>Cyanobacteriota</taxon>
        <taxon>Cyanophyceae</taxon>
        <taxon>Leptolyngbyales</taxon>
        <taxon>Leptolyngbyaceae</taxon>
        <taxon>Stenomitos</taxon>
    </lineage>
</organism>
<keyword evidence="1" id="KW-0812">Transmembrane</keyword>
<evidence type="ECO:0000256" key="1">
    <source>
        <dbReference type="SAM" id="Phobius"/>
    </source>
</evidence>
<dbReference type="OrthoDB" id="583427at2"/>
<keyword evidence="3" id="KW-1185">Reference proteome</keyword>